<sequence>MMLYSFLLLPVWLRQVSAGCSGTTTISVPADVQSLAACPTFSGDVTLGQNVRGHVSLNGIEVIKGNLNISGSHRLKSISSGSLRSMNKFFLEDLETLSNITFPNLTHVEEIRWNGLTALPRLNFTTNITEASTVDIRNTHLETLEGLGLDRLRSIGEGRISDNMYLETLHLPQLQQITSSLTVAANGQHLNLSMPNLTTTLNMSLRNISELSVPSLQSVNGSLGIYGTGIDTFSAPNLTQVQSFLGLVGNSRLSNLSLPKLGSVQQIGISDNMNLTNIALNALSSIGGDATIWGNFSNISFPSLKGLDGHLDLASTGNASCSIFKHLADAGIITGGLDCNNSAGSIHVAPVAEPETPADSHASSSSLTTGEKAGIGVGVGGGVIGIICVVVLVIVLLRNRRKNQAAVAAAEDGKSDTEKGERLPEEPAQMHGLGVDTNPPPPPPPAPQPQELGASPTVSGPPPAQPAADPPVQELGAAAPRTPSPLPPAQPQELETPTAVSEMDAPQQHGDWVDVRTLTTTPSPLPPPSPGPQEREPEQPNNNVQELEATRIFNELDPQDRGFLETYTTSMVVEMPGGEIPEGFLTPGQQLGQPEMETHTQRVTRTQRWENGRLVESSESSSESSGSRDGGGSAGRLLGGQ</sequence>
<feature type="compositionally biased region" description="Low complexity" evidence="6">
    <location>
        <begin position="614"/>
        <end position="627"/>
    </location>
</feature>
<dbReference type="GO" id="GO:0005886">
    <property type="term" value="C:plasma membrane"/>
    <property type="evidence" value="ECO:0007669"/>
    <property type="project" value="TreeGrafter"/>
</dbReference>
<feature type="region of interest" description="Disordered" evidence="6">
    <location>
        <begin position="405"/>
        <end position="561"/>
    </location>
</feature>
<feature type="region of interest" description="Disordered" evidence="6">
    <location>
        <begin position="578"/>
        <end position="641"/>
    </location>
</feature>
<organism evidence="9 10">
    <name type="scientific">Aplosporella prunicola CBS 121167</name>
    <dbReference type="NCBI Taxonomy" id="1176127"/>
    <lineage>
        <taxon>Eukaryota</taxon>
        <taxon>Fungi</taxon>
        <taxon>Dikarya</taxon>
        <taxon>Ascomycota</taxon>
        <taxon>Pezizomycotina</taxon>
        <taxon>Dothideomycetes</taxon>
        <taxon>Dothideomycetes incertae sedis</taxon>
        <taxon>Botryosphaeriales</taxon>
        <taxon>Aplosporellaceae</taxon>
        <taxon>Aplosporella</taxon>
    </lineage>
</organism>
<dbReference type="EMBL" id="ML995488">
    <property type="protein sequence ID" value="KAF2141097.1"/>
    <property type="molecule type" value="Genomic_DNA"/>
</dbReference>
<feature type="transmembrane region" description="Helical" evidence="7">
    <location>
        <begin position="373"/>
        <end position="397"/>
    </location>
</feature>
<keyword evidence="2" id="KW-0134">Cell wall</keyword>
<keyword evidence="4 8" id="KW-0732">Signal</keyword>
<comment type="subcellular location">
    <subcellularLocation>
        <location evidence="1">Secreted</location>
        <location evidence="1">Cell wall</location>
    </subcellularLocation>
</comment>
<dbReference type="SUPFAM" id="SSF52058">
    <property type="entry name" value="L domain-like"/>
    <property type="match status" value="2"/>
</dbReference>
<evidence type="ECO:0000256" key="3">
    <source>
        <dbReference type="ARBA" id="ARBA00022525"/>
    </source>
</evidence>
<name>A0A6A6BDU8_9PEZI</name>
<dbReference type="InterPro" id="IPR051648">
    <property type="entry name" value="CWI-Assembly_Regulator"/>
</dbReference>
<dbReference type="GO" id="GO:0009986">
    <property type="term" value="C:cell surface"/>
    <property type="evidence" value="ECO:0007669"/>
    <property type="project" value="TreeGrafter"/>
</dbReference>
<evidence type="ECO:0000256" key="4">
    <source>
        <dbReference type="ARBA" id="ARBA00022729"/>
    </source>
</evidence>
<feature type="signal peptide" evidence="8">
    <location>
        <begin position="1"/>
        <end position="18"/>
    </location>
</feature>
<dbReference type="PANTHER" id="PTHR31018">
    <property type="entry name" value="SPORULATION-SPECIFIC PROTEIN-RELATED"/>
    <property type="match status" value="1"/>
</dbReference>
<gene>
    <name evidence="9" type="ORF">K452DRAFT_288476</name>
</gene>
<dbReference type="AlphaFoldDB" id="A0A6A6BDU8"/>
<feature type="compositionally biased region" description="Pro residues" evidence="6">
    <location>
        <begin position="438"/>
        <end position="448"/>
    </location>
</feature>
<evidence type="ECO:0000256" key="7">
    <source>
        <dbReference type="SAM" id="Phobius"/>
    </source>
</evidence>
<dbReference type="InterPro" id="IPR036941">
    <property type="entry name" value="Rcpt_L-dom_sf"/>
</dbReference>
<evidence type="ECO:0000256" key="8">
    <source>
        <dbReference type="SAM" id="SignalP"/>
    </source>
</evidence>
<evidence type="ECO:0000313" key="10">
    <source>
        <dbReference type="Proteomes" id="UP000799438"/>
    </source>
</evidence>
<keyword evidence="5" id="KW-0325">Glycoprotein</keyword>
<evidence type="ECO:0000256" key="1">
    <source>
        <dbReference type="ARBA" id="ARBA00004191"/>
    </source>
</evidence>
<accession>A0A6A6BDU8</accession>
<dbReference type="Gene3D" id="3.80.20.20">
    <property type="entry name" value="Receptor L-domain"/>
    <property type="match status" value="1"/>
</dbReference>
<dbReference type="OrthoDB" id="536881at2759"/>
<dbReference type="GO" id="GO:0031505">
    <property type="term" value="P:fungal-type cell wall organization"/>
    <property type="evidence" value="ECO:0007669"/>
    <property type="project" value="TreeGrafter"/>
</dbReference>
<evidence type="ECO:0008006" key="11">
    <source>
        <dbReference type="Google" id="ProtNLM"/>
    </source>
</evidence>
<keyword evidence="7" id="KW-0472">Membrane</keyword>
<dbReference type="RefSeq" id="XP_033396810.1">
    <property type="nucleotide sequence ID" value="XM_033540661.1"/>
</dbReference>
<dbReference type="Proteomes" id="UP000799438">
    <property type="component" value="Unassembled WGS sequence"/>
</dbReference>
<feature type="compositionally biased region" description="Basic and acidic residues" evidence="6">
    <location>
        <begin position="411"/>
        <end position="425"/>
    </location>
</feature>
<keyword evidence="7" id="KW-0812">Transmembrane</keyword>
<dbReference type="GeneID" id="54298157"/>
<evidence type="ECO:0000313" key="9">
    <source>
        <dbReference type="EMBL" id="KAF2141097.1"/>
    </source>
</evidence>
<feature type="chain" id="PRO_5025565962" description="Receptor L-domain domain-containing protein" evidence="8">
    <location>
        <begin position="19"/>
        <end position="641"/>
    </location>
</feature>
<protein>
    <recommendedName>
        <fullName evidence="11">Receptor L-domain domain-containing protein</fullName>
    </recommendedName>
</protein>
<dbReference type="GO" id="GO:0009277">
    <property type="term" value="C:fungal-type cell wall"/>
    <property type="evidence" value="ECO:0007669"/>
    <property type="project" value="TreeGrafter"/>
</dbReference>
<proteinExistence type="predicted"/>
<dbReference type="PANTHER" id="PTHR31018:SF3">
    <property type="entry name" value="RECEPTOR PROTEIN-TYROSINE KINASE"/>
    <property type="match status" value="1"/>
</dbReference>
<evidence type="ECO:0000256" key="2">
    <source>
        <dbReference type="ARBA" id="ARBA00022512"/>
    </source>
</evidence>
<evidence type="ECO:0000256" key="6">
    <source>
        <dbReference type="SAM" id="MobiDB-lite"/>
    </source>
</evidence>
<keyword evidence="7" id="KW-1133">Transmembrane helix</keyword>
<feature type="compositionally biased region" description="Pro residues" evidence="6">
    <location>
        <begin position="459"/>
        <end position="469"/>
    </location>
</feature>
<keyword evidence="10" id="KW-1185">Reference proteome</keyword>
<feature type="compositionally biased region" description="Gly residues" evidence="6">
    <location>
        <begin position="628"/>
        <end position="641"/>
    </location>
</feature>
<reference evidence="9" key="1">
    <citation type="journal article" date="2020" name="Stud. Mycol.">
        <title>101 Dothideomycetes genomes: a test case for predicting lifestyles and emergence of pathogens.</title>
        <authorList>
            <person name="Haridas S."/>
            <person name="Albert R."/>
            <person name="Binder M."/>
            <person name="Bloem J."/>
            <person name="Labutti K."/>
            <person name="Salamov A."/>
            <person name="Andreopoulos B."/>
            <person name="Baker S."/>
            <person name="Barry K."/>
            <person name="Bills G."/>
            <person name="Bluhm B."/>
            <person name="Cannon C."/>
            <person name="Castanera R."/>
            <person name="Culley D."/>
            <person name="Daum C."/>
            <person name="Ezra D."/>
            <person name="Gonzalez J."/>
            <person name="Henrissat B."/>
            <person name="Kuo A."/>
            <person name="Liang C."/>
            <person name="Lipzen A."/>
            <person name="Lutzoni F."/>
            <person name="Magnuson J."/>
            <person name="Mondo S."/>
            <person name="Nolan M."/>
            <person name="Ohm R."/>
            <person name="Pangilinan J."/>
            <person name="Park H.-J."/>
            <person name="Ramirez L."/>
            <person name="Alfaro M."/>
            <person name="Sun H."/>
            <person name="Tritt A."/>
            <person name="Yoshinaga Y."/>
            <person name="Zwiers L.-H."/>
            <person name="Turgeon B."/>
            <person name="Goodwin S."/>
            <person name="Spatafora J."/>
            <person name="Crous P."/>
            <person name="Grigoriev I."/>
        </authorList>
    </citation>
    <scope>NUCLEOTIDE SEQUENCE</scope>
    <source>
        <strain evidence="9">CBS 121167</strain>
    </source>
</reference>
<evidence type="ECO:0000256" key="5">
    <source>
        <dbReference type="ARBA" id="ARBA00023180"/>
    </source>
</evidence>
<keyword evidence="3" id="KW-0964">Secreted</keyword>